<feature type="compositionally biased region" description="Basic and acidic residues" evidence="1">
    <location>
        <begin position="488"/>
        <end position="497"/>
    </location>
</feature>
<sequence length="1019" mass="114532">MNNFELQYQVTCNGKIPVSKYISKETGLTVCIAQVDGPIVNGYLCLATEAHDDDGLPHTLEHLVFLGSENYPYKGILDQFANRCLASGTNAWTETDHTCYTMTNAGSEGFLTLLPIYMDHILYPTLSESGYITEVHHIDGCGDDSGIVYCEMQARENSGESRTHLALLRAMYPGDCGYKSETGGIMRNLRESTNHDKVKRYHRDFYRPENLCLIICGTIKPEDVFKVLEPMEKKIVGKGKRPEFIRPWQNAVPPLQGSVHETVLYPSEDEEYGMCHIGFRGPKSKAVYEHLCLSVLTDYLDGSVIAPIQRDMVEIEDPYAGGADFNIIENSELTVYITFENAEVEKLKQIEAKFMEVLTKIATGEEKIDMERIHTVIHRRKLDTLSSLEYMPCDSIAFFIIGHFLYGDDEKDLYGRLNTVAFCEQMKKESENYWLNLLKTYFIDKPMVVIIGQPSIDLGADMGKEEEERLERQRAELGEEGLQACKAKVEKAEEENSRPAPPSVHAQITPPSVSSITLHTINPSTNISGSATGNTDSNEKFPLSGLPFRFMLDDLGTNFVELNILLDTSEVPQKLKHYLPLFCDLISESPITRNGVTTPYEEVVAQLEKDTIHCGAGLGFPAASSFKCGHFPQLFTLTLRAEEAKYEKCVTWAHDLLYNMTLTSERTKIIAQKILSDTASAKRSGSKVMRTLLREIVYKQKSNLPVVSMLRQAAFLSNLIKQMDRDPRPVLKDLWELQKILTRPSNIQVHLACDVNKLSALGQGLPLAPWKSFLPDAPKEGRPTSTSITTTAELALPLAQVSHPHIILGMKEVESSFMMQAVPCISDHSHPDLPALMVLLQYLTQCEGPMWRRIRGMGLSYHYSMYTDPESGLLFLLLSKATVIQDPYKEAKAIVMEYLSGEQKFEQMELEAAKSSLIFELVEEQKTALKSAIESLLTYFQGVPHTYNRDMLDHVAKVTLSDLDRVGHTYLLPLFDPALTRCAICVNPTKIKSTSDAFLEHHGMTLVEKQLEDKALCEF</sequence>
<dbReference type="EMBL" id="BLXT01001848">
    <property type="protein sequence ID" value="GFN88390.1"/>
    <property type="molecule type" value="Genomic_DNA"/>
</dbReference>
<dbReference type="PANTHER" id="PTHR43016">
    <property type="entry name" value="PRESEQUENCE PROTEASE"/>
    <property type="match status" value="1"/>
</dbReference>
<gene>
    <name evidence="3" type="ORF">PoB_001489600</name>
</gene>
<evidence type="ECO:0000256" key="1">
    <source>
        <dbReference type="SAM" id="MobiDB-lite"/>
    </source>
</evidence>
<dbReference type="FunFam" id="3.30.830.10:FF:000015">
    <property type="entry name" value="Putative zinc metalloprotease"/>
    <property type="match status" value="1"/>
</dbReference>
<dbReference type="InterPro" id="IPR013578">
    <property type="entry name" value="Peptidase_M16C_assoc"/>
</dbReference>
<organism evidence="3 4">
    <name type="scientific">Plakobranchus ocellatus</name>
    <dbReference type="NCBI Taxonomy" id="259542"/>
    <lineage>
        <taxon>Eukaryota</taxon>
        <taxon>Metazoa</taxon>
        <taxon>Spiralia</taxon>
        <taxon>Lophotrochozoa</taxon>
        <taxon>Mollusca</taxon>
        <taxon>Gastropoda</taxon>
        <taxon>Heterobranchia</taxon>
        <taxon>Euthyneura</taxon>
        <taxon>Panpulmonata</taxon>
        <taxon>Sacoglossa</taxon>
        <taxon>Placobranchoidea</taxon>
        <taxon>Plakobranchidae</taxon>
        <taxon>Plakobranchus</taxon>
    </lineage>
</organism>
<dbReference type="FunFam" id="3.30.830.10:FF:000031">
    <property type="entry name" value="Putative zinc metalloprotease"/>
    <property type="match status" value="1"/>
</dbReference>
<dbReference type="Pfam" id="PF05193">
    <property type="entry name" value="Peptidase_M16_C"/>
    <property type="match status" value="1"/>
</dbReference>
<comment type="caution">
    <text evidence="3">The sequence shown here is derived from an EMBL/GenBank/DDBJ whole genome shotgun (WGS) entry which is preliminary data.</text>
</comment>
<keyword evidence="4" id="KW-1185">Reference proteome</keyword>
<dbReference type="AlphaFoldDB" id="A0AAV3Z1E6"/>
<dbReference type="InterPro" id="IPR011249">
    <property type="entry name" value="Metalloenz_LuxS/M16"/>
</dbReference>
<feature type="domain" description="Peptidase M16C associated" evidence="2">
    <location>
        <begin position="452"/>
        <end position="696"/>
    </location>
</feature>
<dbReference type="Pfam" id="PF00675">
    <property type="entry name" value="Peptidase_M16"/>
    <property type="match status" value="1"/>
</dbReference>
<evidence type="ECO:0000313" key="3">
    <source>
        <dbReference type="EMBL" id="GFN88390.1"/>
    </source>
</evidence>
<dbReference type="GO" id="GO:0006508">
    <property type="term" value="P:proteolysis"/>
    <property type="evidence" value="ECO:0007669"/>
    <property type="project" value="UniProtKB-KW"/>
</dbReference>
<feature type="compositionally biased region" description="Polar residues" evidence="1">
    <location>
        <begin position="519"/>
        <end position="536"/>
    </location>
</feature>
<evidence type="ECO:0000259" key="2">
    <source>
        <dbReference type="SMART" id="SM01264"/>
    </source>
</evidence>
<dbReference type="SUPFAM" id="SSF63411">
    <property type="entry name" value="LuxS/MPP-like metallohydrolase"/>
    <property type="match status" value="4"/>
</dbReference>
<dbReference type="SMART" id="SM01264">
    <property type="entry name" value="M16C_associated"/>
    <property type="match status" value="1"/>
</dbReference>
<protein>
    <submittedName>
        <fullName evidence="3">Mitochondrial presequence protease</fullName>
    </submittedName>
</protein>
<keyword evidence="3" id="KW-0378">Hydrolase</keyword>
<dbReference type="InterPro" id="IPR007863">
    <property type="entry name" value="Peptidase_M16_C"/>
</dbReference>
<dbReference type="InterPro" id="IPR011765">
    <property type="entry name" value="Pept_M16_N"/>
</dbReference>
<dbReference type="GO" id="GO:0046872">
    <property type="term" value="F:metal ion binding"/>
    <property type="evidence" value="ECO:0007669"/>
    <property type="project" value="InterPro"/>
</dbReference>
<dbReference type="PANTHER" id="PTHR43016:SF16">
    <property type="entry name" value="METALLOPROTEASE, PUTATIVE (AFU_ORTHOLOGUE AFUA_4G07610)-RELATED"/>
    <property type="match status" value="1"/>
</dbReference>
<feature type="region of interest" description="Disordered" evidence="1">
    <location>
        <begin position="488"/>
        <end position="509"/>
    </location>
</feature>
<keyword evidence="3" id="KW-0645">Protease</keyword>
<name>A0AAV3Z1E6_9GAST</name>
<dbReference type="Gene3D" id="3.30.830.10">
    <property type="entry name" value="Metalloenzyme, LuxS/M16 peptidase-like"/>
    <property type="match status" value="4"/>
</dbReference>
<proteinExistence type="predicted"/>
<evidence type="ECO:0000313" key="4">
    <source>
        <dbReference type="Proteomes" id="UP000735302"/>
    </source>
</evidence>
<feature type="region of interest" description="Disordered" evidence="1">
    <location>
        <begin position="519"/>
        <end position="538"/>
    </location>
</feature>
<reference evidence="3 4" key="1">
    <citation type="journal article" date="2021" name="Elife">
        <title>Chloroplast acquisition without the gene transfer in kleptoplastic sea slugs, Plakobranchus ocellatus.</title>
        <authorList>
            <person name="Maeda T."/>
            <person name="Takahashi S."/>
            <person name="Yoshida T."/>
            <person name="Shimamura S."/>
            <person name="Takaki Y."/>
            <person name="Nagai Y."/>
            <person name="Toyoda A."/>
            <person name="Suzuki Y."/>
            <person name="Arimoto A."/>
            <person name="Ishii H."/>
            <person name="Satoh N."/>
            <person name="Nishiyama T."/>
            <person name="Hasebe M."/>
            <person name="Maruyama T."/>
            <person name="Minagawa J."/>
            <person name="Obokata J."/>
            <person name="Shigenobu S."/>
        </authorList>
    </citation>
    <scope>NUCLEOTIDE SEQUENCE [LARGE SCALE GENOMIC DNA]</scope>
</reference>
<accession>A0AAV3Z1E6</accession>
<dbReference type="Proteomes" id="UP000735302">
    <property type="component" value="Unassembled WGS sequence"/>
</dbReference>
<dbReference type="GO" id="GO:0008233">
    <property type="term" value="F:peptidase activity"/>
    <property type="evidence" value="ECO:0007669"/>
    <property type="project" value="UniProtKB-KW"/>
</dbReference>